<evidence type="ECO:0000256" key="2">
    <source>
        <dbReference type="ARBA" id="ARBA00009172"/>
    </source>
</evidence>
<dbReference type="Proteomes" id="UP000005408">
    <property type="component" value="Unassembled WGS sequence"/>
</dbReference>
<evidence type="ECO:0000313" key="8">
    <source>
        <dbReference type="EnsemblMetazoa" id="G22223.1:cds"/>
    </source>
</evidence>
<evidence type="ECO:0000256" key="1">
    <source>
        <dbReference type="ARBA" id="ARBA00004141"/>
    </source>
</evidence>
<comment type="similarity">
    <text evidence="2">Belongs to the unc-93 family.</text>
</comment>
<feature type="transmembrane region" description="Helical" evidence="7">
    <location>
        <begin position="308"/>
        <end position="325"/>
    </location>
</feature>
<evidence type="ECO:0000256" key="5">
    <source>
        <dbReference type="ARBA" id="ARBA00023136"/>
    </source>
</evidence>
<evidence type="ECO:0000256" key="7">
    <source>
        <dbReference type="SAM" id="Phobius"/>
    </source>
</evidence>
<proteinExistence type="inferred from homology"/>
<dbReference type="InterPro" id="IPR010291">
    <property type="entry name" value="Ion_channel_UNC-93"/>
</dbReference>
<evidence type="ECO:0000313" key="9">
    <source>
        <dbReference type="Proteomes" id="UP000005408"/>
    </source>
</evidence>
<dbReference type="GeneID" id="105337301"/>
<dbReference type="SUPFAM" id="SSF103473">
    <property type="entry name" value="MFS general substrate transporter"/>
    <property type="match status" value="2"/>
</dbReference>
<dbReference type="OrthoDB" id="78663at2759"/>
<feature type="transmembrane region" description="Helical" evidence="7">
    <location>
        <begin position="91"/>
        <end position="111"/>
    </location>
</feature>
<reference evidence="8" key="1">
    <citation type="submission" date="2022-08" db="UniProtKB">
        <authorList>
            <consortium name="EnsemblMetazoa"/>
        </authorList>
    </citation>
    <scope>IDENTIFICATION</scope>
    <source>
        <strain evidence="8">05x7-T-G4-1.051#20</strain>
    </source>
</reference>
<dbReference type="Pfam" id="PF05978">
    <property type="entry name" value="UNC-93"/>
    <property type="match status" value="1"/>
</dbReference>
<evidence type="ECO:0000256" key="4">
    <source>
        <dbReference type="ARBA" id="ARBA00022989"/>
    </source>
</evidence>
<evidence type="ECO:0008006" key="10">
    <source>
        <dbReference type="Google" id="ProtNLM"/>
    </source>
</evidence>
<sequence>MMAKESEDEDQITDVVSHAEMRAMLWGRQREKNVSDNSMSSKADDQVTSHRAERPTSLSEEWKELKRLRSTDGTPENLNMGPPKTHTKGSVWKNFVALCTGLMLAFMSFLPLRNIQTSIFSDYYLGTISLGLIYGSFVIGCMISPWLVQNARPKGLILLSLISHVFFVTSNLFPSFWTLLPMSVLFGFFQAPLWSVQELLIGSYGTSYSTITGIRIERSIHQFQSVFVVFCHTAQILGNLMQSITLRFDDNYSHAKIPTEKNHITICNNSSMCQEEFHVTYDGDFGQKFMRYFAEDFEKLDYLQILKLFYLCLACCSVILIGCCLRKPDIIINKRKTPFWDKICDVSSFFRTKTFLMLGLLMTFTGMQQAIVISDVTKMYGTNTLGLGMIGYIMMCYGTSQLAMLLIIEKLQKRLKPVVFVLKGFLVTQGLLLVLYIWEPRSDSVYSILGFMSLWGAVDAVWQSQVQGILVSSAARKEPAVICYRVCQGVGLCVVFFSSIVLSLLYKVCLIGSTLVLGVIGYLVMEVSNNPVTPQENRAFSV</sequence>
<keyword evidence="9" id="KW-1185">Reference proteome</keyword>
<dbReference type="RefSeq" id="XP_065935426.1">
    <property type="nucleotide sequence ID" value="XM_066079354.1"/>
</dbReference>
<feature type="region of interest" description="Disordered" evidence="6">
    <location>
        <begin position="27"/>
        <end position="57"/>
    </location>
</feature>
<dbReference type="KEGG" id="crg:105337301"/>
<accession>A0A8W8K9C4</accession>
<feature type="transmembrane region" description="Helical" evidence="7">
    <location>
        <begin position="155"/>
        <end position="177"/>
    </location>
</feature>
<feature type="compositionally biased region" description="Basic and acidic residues" evidence="6">
    <location>
        <begin position="42"/>
        <end position="57"/>
    </location>
</feature>
<keyword evidence="3 7" id="KW-0812">Transmembrane</keyword>
<evidence type="ECO:0000256" key="3">
    <source>
        <dbReference type="ARBA" id="ARBA00022692"/>
    </source>
</evidence>
<dbReference type="AlphaFoldDB" id="A0A8W8K9C4"/>
<comment type="subcellular location">
    <subcellularLocation>
        <location evidence="1">Membrane</location>
        <topology evidence="1">Multi-pass membrane protein</topology>
    </subcellularLocation>
</comment>
<feature type="transmembrane region" description="Helical" evidence="7">
    <location>
        <begin position="420"/>
        <end position="438"/>
    </location>
</feature>
<feature type="transmembrane region" description="Helical" evidence="7">
    <location>
        <begin position="504"/>
        <end position="525"/>
    </location>
</feature>
<dbReference type="PANTHER" id="PTHR19444">
    <property type="entry name" value="UNC-93 RELATED"/>
    <property type="match status" value="1"/>
</dbReference>
<dbReference type="RefSeq" id="XP_011440266.2">
    <property type="nucleotide sequence ID" value="XM_011441964.4"/>
</dbReference>
<dbReference type="OMA" id="ASDFHCE"/>
<feature type="transmembrane region" description="Helical" evidence="7">
    <location>
        <begin position="385"/>
        <end position="408"/>
    </location>
</feature>
<feature type="transmembrane region" description="Helical" evidence="7">
    <location>
        <begin position="123"/>
        <end position="148"/>
    </location>
</feature>
<dbReference type="InterPro" id="IPR051951">
    <property type="entry name" value="UNC-93_regulatory"/>
</dbReference>
<organism evidence="8 9">
    <name type="scientific">Magallana gigas</name>
    <name type="common">Pacific oyster</name>
    <name type="synonym">Crassostrea gigas</name>
    <dbReference type="NCBI Taxonomy" id="29159"/>
    <lineage>
        <taxon>Eukaryota</taxon>
        <taxon>Metazoa</taxon>
        <taxon>Spiralia</taxon>
        <taxon>Lophotrochozoa</taxon>
        <taxon>Mollusca</taxon>
        <taxon>Bivalvia</taxon>
        <taxon>Autobranchia</taxon>
        <taxon>Pteriomorphia</taxon>
        <taxon>Ostreida</taxon>
        <taxon>Ostreoidea</taxon>
        <taxon>Ostreidae</taxon>
        <taxon>Magallana</taxon>
    </lineage>
</organism>
<feature type="transmembrane region" description="Helical" evidence="7">
    <location>
        <begin position="355"/>
        <end position="373"/>
    </location>
</feature>
<keyword evidence="4 7" id="KW-1133">Transmembrane helix</keyword>
<dbReference type="PANTHER" id="PTHR19444:SF13">
    <property type="entry name" value="PROTEIN UNC-93 HOMOLOG A"/>
    <property type="match status" value="1"/>
</dbReference>
<dbReference type="Gene3D" id="1.20.1250.20">
    <property type="entry name" value="MFS general substrate transporter like domains"/>
    <property type="match status" value="2"/>
</dbReference>
<name>A0A8W8K9C4_MAGGI</name>
<evidence type="ECO:0000256" key="6">
    <source>
        <dbReference type="SAM" id="MobiDB-lite"/>
    </source>
</evidence>
<dbReference type="GO" id="GO:0016020">
    <property type="term" value="C:membrane"/>
    <property type="evidence" value="ECO:0007669"/>
    <property type="project" value="UniProtKB-SubCell"/>
</dbReference>
<protein>
    <recommendedName>
        <fullName evidence="10">Unc-93-like protein A</fullName>
    </recommendedName>
</protein>
<dbReference type="InterPro" id="IPR036259">
    <property type="entry name" value="MFS_trans_sf"/>
</dbReference>
<dbReference type="EnsemblMetazoa" id="G22223.1">
    <property type="protein sequence ID" value="G22223.1:cds"/>
    <property type="gene ID" value="G22223"/>
</dbReference>
<keyword evidence="5 7" id="KW-0472">Membrane</keyword>